<protein>
    <recommendedName>
        <fullName evidence="2">SEP domain-containing protein</fullName>
    </recommendedName>
</protein>
<gene>
    <name evidence="3" type="ORF">RD792_017864</name>
</gene>
<accession>A0ABR0DWN5</accession>
<comment type="caution">
    <text evidence="3">The sequence shown here is derived from an EMBL/GenBank/DDBJ whole genome shotgun (WGS) entry which is preliminary data.</text>
</comment>
<dbReference type="Pfam" id="PF08059">
    <property type="entry name" value="SEP"/>
    <property type="match status" value="1"/>
</dbReference>
<evidence type="ECO:0000256" key="1">
    <source>
        <dbReference type="SAM" id="MobiDB-lite"/>
    </source>
</evidence>
<dbReference type="PANTHER" id="PTHR23333">
    <property type="entry name" value="UBX DOMAIN CONTAINING PROTEIN"/>
    <property type="match status" value="1"/>
</dbReference>
<evidence type="ECO:0000313" key="4">
    <source>
        <dbReference type="Proteomes" id="UP001291926"/>
    </source>
</evidence>
<dbReference type="PANTHER" id="PTHR23333:SF20">
    <property type="entry name" value="NSFL1 COFACTOR P47"/>
    <property type="match status" value="1"/>
</dbReference>
<proteinExistence type="predicted"/>
<dbReference type="InterPro" id="IPR012989">
    <property type="entry name" value="SEP_domain"/>
</dbReference>
<evidence type="ECO:0000259" key="2">
    <source>
        <dbReference type="PROSITE" id="PS51399"/>
    </source>
</evidence>
<organism evidence="3 4">
    <name type="scientific">Penstemon davidsonii</name>
    <dbReference type="NCBI Taxonomy" id="160366"/>
    <lineage>
        <taxon>Eukaryota</taxon>
        <taxon>Viridiplantae</taxon>
        <taxon>Streptophyta</taxon>
        <taxon>Embryophyta</taxon>
        <taxon>Tracheophyta</taxon>
        <taxon>Spermatophyta</taxon>
        <taxon>Magnoliopsida</taxon>
        <taxon>eudicotyledons</taxon>
        <taxon>Gunneridae</taxon>
        <taxon>Pentapetalae</taxon>
        <taxon>asterids</taxon>
        <taxon>lamiids</taxon>
        <taxon>Lamiales</taxon>
        <taxon>Plantaginaceae</taxon>
        <taxon>Cheloneae</taxon>
        <taxon>Penstemon</taxon>
    </lineage>
</organism>
<dbReference type="EMBL" id="JAYDYQ010000583">
    <property type="protein sequence ID" value="KAK4493258.1"/>
    <property type="molecule type" value="Genomic_DNA"/>
</dbReference>
<dbReference type="InterPro" id="IPR036241">
    <property type="entry name" value="NSFL1C_SEP_dom_sf"/>
</dbReference>
<feature type="domain" description="SEP" evidence="2">
    <location>
        <begin position="1"/>
        <end position="41"/>
    </location>
</feature>
<evidence type="ECO:0000313" key="3">
    <source>
        <dbReference type="EMBL" id="KAK4493258.1"/>
    </source>
</evidence>
<feature type="region of interest" description="Disordered" evidence="1">
    <location>
        <begin position="53"/>
        <end position="84"/>
    </location>
</feature>
<dbReference type="PROSITE" id="PS51399">
    <property type="entry name" value="SEP"/>
    <property type="match status" value="1"/>
</dbReference>
<name>A0ABR0DWN5_9LAMI</name>
<reference evidence="3 4" key="1">
    <citation type="journal article" date="2023" name="bioRxiv">
        <title>Genome report: Whole genome sequence and annotation of Penstemon davidsonii.</title>
        <authorList>
            <person name="Ostevik K.L."/>
            <person name="Alabady M."/>
            <person name="Zhang M."/>
            <person name="Rausher M.D."/>
        </authorList>
    </citation>
    <scope>NUCLEOTIDE SEQUENCE [LARGE SCALE GENOMIC DNA]</scope>
    <source>
        <strain evidence="3">DNT005</strain>
        <tissue evidence="3">Whole leaf</tissue>
    </source>
</reference>
<dbReference type="Proteomes" id="UP001291926">
    <property type="component" value="Unassembled WGS sequence"/>
</dbReference>
<dbReference type="SMART" id="SM00553">
    <property type="entry name" value="SEP"/>
    <property type="match status" value="1"/>
</dbReference>
<sequence>MMCNDIFVQSIQKSECPKSWNSADRRSSVHVNLIRRDEDCPEPEVRRVPFQGVGRTLGSSSSTEEIVSAPVHSAPTPSVGLVLD</sequence>
<dbReference type="SUPFAM" id="SSF102848">
    <property type="entry name" value="NSFL1 (p97 ATPase) cofactor p47, SEP domain"/>
    <property type="match status" value="1"/>
</dbReference>
<keyword evidence="4" id="KW-1185">Reference proteome</keyword>